<keyword evidence="1" id="KW-0560">Oxidoreductase</keyword>
<protein>
    <submittedName>
        <fullName evidence="4">NADPH-dependent methylglyoxal reductase</fullName>
    </submittedName>
</protein>
<dbReference type="AlphaFoldDB" id="A0A4P6XH81"/>
<evidence type="ECO:0000313" key="5">
    <source>
        <dbReference type="Proteomes" id="UP000292447"/>
    </source>
</evidence>
<organism evidence="4 5">
    <name type="scientific">Metschnikowia aff. pulcherrima</name>
    <dbReference type="NCBI Taxonomy" id="2163413"/>
    <lineage>
        <taxon>Eukaryota</taxon>
        <taxon>Fungi</taxon>
        <taxon>Dikarya</taxon>
        <taxon>Ascomycota</taxon>
        <taxon>Saccharomycotina</taxon>
        <taxon>Pichiomycetes</taxon>
        <taxon>Metschnikowiaceae</taxon>
        <taxon>Metschnikowia</taxon>
    </lineage>
</organism>
<dbReference type="Gene3D" id="3.40.50.720">
    <property type="entry name" value="NAD(P)-binding Rossmann-like Domain"/>
    <property type="match status" value="1"/>
</dbReference>
<dbReference type="GO" id="GO:0006694">
    <property type="term" value="P:steroid biosynthetic process"/>
    <property type="evidence" value="ECO:0007669"/>
    <property type="project" value="InterPro"/>
</dbReference>
<dbReference type="Pfam" id="PF01073">
    <property type="entry name" value="3Beta_HSD"/>
    <property type="match status" value="1"/>
</dbReference>
<evidence type="ECO:0000313" key="4">
    <source>
        <dbReference type="EMBL" id="QBM85416.1"/>
    </source>
</evidence>
<dbReference type="FunFam" id="3.40.50.720:FF:000191">
    <property type="entry name" value="Methylglyoxal reductase (NADPH-dependent)"/>
    <property type="match status" value="1"/>
</dbReference>
<comment type="similarity">
    <text evidence="2">Belongs to the NAD(P)-dependent epimerase/dehydratase family. Dihydroflavonol-4-reductase subfamily.</text>
</comment>
<evidence type="ECO:0000256" key="2">
    <source>
        <dbReference type="ARBA" id="ARBA00023445"/>
    </source>
</evidence>
<dbReference type="CDD" id="cd05227">
    <property type="entry name" value="AR_SDR_e"/>
    <property type="match status" value="1"/>
</dbReference>
<dbReference type="STRING" id="2163413.A0A4P6XH81"/>
<accession>A0A4P6XH81</accession>
<dbReference type="SUPFAM" id="SSF51735">
    <property type="entry name" value="NAD(P)-binding Rossmann-fold domains"/>
    <property type="match status" value="1"/>
</dbReference>
<proteinExistence type="inferred from homology"/>
<keyword evidence="5" id="KW-1185">Reference proteome</keyword>
<feature type="domain" description="3-beta hydroxysteroid dehydrogenase/isomerase" evidence="3">
    <location>
        <begin position="7"/>
        <end position="251"/>
    </location>
</feature>
<dbReference type="EMBL" id="CP034456">
    <property type="protein sequence ID" value="QBM85416.1"/>
    <property type="molecule type" value="Genomic_DNA"/>
</dbReference>
<gene>
    <name evidence="4" type="primary">MPUL0A00330</name>
    <name evidence="4" type="ORF">METSCH_A00330</name>
</gene>
<dbReference type="InterPro" id="IPR050425">
    <property type="entry name" value="NAD(P)_dehydrat-like"/>
</dbReference>
<sequence length="339" mass="37418">MNETIFISGATGFIAQHIIKLVLSKGYKVVGTVRSADKGKHLQKLLGSDAFCFEVIPDVEPPGAFDDALKKHPEVSIFVHTASPFHFKATDIEKELLLPAVNGTKNALKAIKDYGQRVNKVVITSSYAAIMNVDLMEDTNHTDNEESWNRITWEEAQQNAELGYVGSKKFAEEAAWNFVAEEKPKFSVSYINPLYVYGPQTFDSEVKDELNTSSEFINSFLKMNAESEIPAFKGGHVDVRDVARAHVIAFEKDVPNQRLLMNAGTITGQDVADILNKDCPSLKGKIPVGKPGSGKQIAATMCNVDNTKTVQILGFELTDLRTSVLDSVEQILKVRKKLP</sequence>
<dbReference type="InterPro" id="IPR036291">
    <property type="entry name" value="NAD(P)-bd_dom_sf"/>
</dbReference>
<dbReference type="InterPro" id="IPR002225">
    <property type="entry name" value="3Beta_OHSteriod_DH/Estase"/>
</dbReference>
<evidence type="ECO:0000259" key="3">
    <source>
        <dbReference type="Pfam" id="PF01073"/>
    </source>
</evidence>
<evidence type="ECO:0000256" key="1">
    <source>
        <dbReference type="ARBA" id="ARBA00023002"/>
    </source>
</evidence>
<dbReference type="PANTHER" id="PTHR10366:SF564">
    <property type="entry name" value="STEROL-4-ALPHA-CARBOXYLATE 3-DEHYDROGENASE, DECARBOXYLATING"/>
    <property type="match status" value="1"/>
</dbReference>
<dbReference type="GO" id="GO:0016616">
    <property type="term" value="F:oxidoreductase activity, acting on the CH-OH group of donors, NAD or NADP as acceptor"/>
    <property type="evidence" value="ECO:0007669"/>
    <property type="project" value="InterPro"/>
</dbReference>
<name>A0A4P6XH81_9ASCO</name>
<dbReference type="Proteomes" id="UP000292447">
    <property type="component" value="Chromosome I"/>
</dbReference>
<reference evidence="5" key="1">
    <citation type="submission" date="2019-03" db="EMBL/GenBank/DDBJ databases">
        <title>Snf2 controls pulcherriminic acid biosynthesis and connects pigmentation and antifungal activity of the yeast Metschnikowia pulcherrima.</title>
        <authorList>
            <person name="Gore-Lloyd D."/>
            <person name="Sumann I."/>
            <person name="Brachmann A.O."/>
            <person name="Schneeberger K."/>
            <person name="Ortiz-Merino R.A."/>
            <person name="Moreno-Beltran M."/>
            <person name="Schlaefli M."/>
            <person name="Kirner P."/>
            <person name="Santos Kron A."/>
            <person name="Wolfe K.H."/>
            <person name="Piel J."/>
            <person name="Ahrens C.H."/>
            <person name="Henk D."/>
            <person name="Freimoser F.M."/>
        </authorList>
    </citation>
    <scope>NUCLEOTIDE SEQUENCE [LARGE SCALE GENOMIC DNA]</scope>
    <source>
        <strain evidence="5">APC 1.2</strain>
    </source>
</reference>
<dbReference type="PANTHER" id="PTHR10366">
    <property type="entry name" value="NAD DEPENDENT EPIMERASE/DEHYDRATASE"/>
    <property type="match status" value="1"/>
</dbReference>